<proteinExistence type="predicted"/>
<keyword evidence="2" id="KW-1185">Reference proteome</keyword>
<dbReference type="EMBL" id="LOJT01000311">
    <property type="protein sequence ID" value="OOW57912.1"/>
    <property type="molecule type" value="Genomic_DNA"/>
</dbReference>
<protein>
    <submittedName>
        <fullName evidence="1">Uncharacterized protein</fullName>
    </submittedName>
</protein>
<evidence type="ECO:0000313" key="1">
    <source>
        <dbReference type="EMBL" id="OOW57912.1"/>
    </source>
</evidence>
<evidence type="ECO:0000313" key="2">
    <source>
        <dbReference type="Proteomes" id="UP000190018"/>
    </source>
</evidence>
<reference evidence="1 2" key="1">
    <citation type="submission" date="2015-12" db="EMBL/GenBank/DDBJ databases">
        <authorList>
            <person name="Bansal K."/>
            <person name="Midha S."/>
            <person name="Patil P.B."/>
        </authorList>
    </citation>
    <scope>NUCLEOTIDE SEQUENCE [LARGE SCALE GENOMIC DNA]</scope>
    <source>
        <strain evidence="1 2">LMG21719</strain>
    </source>
</reference>
<gene>
    <name evidence="1" type="ORF">Xant_14925</name>
</gene>
<organism evidence="1 2">
    <name type="scientific">Xanthomonas cissicola</name>
    <dbReference type="NCBI Taxonomy" id="86186"/>
    <lineage>
        <taxon>Bacteria</taxon>
        <taxon>Pseudomonadati</taxon>
        <taxon>Pseudomonadota</taxon>
        <taxon>Gammaproteobacteria</taxon>
        <taxon>Lysobacterales</taxon>
        <taxon>Lysobacteraceae</taxon>
        <taxon>Xanthomonas</taxon>
    </lineage>
</organism>
<accession>A0ABX3LT92</accession>
<sequence>MLFPHQHGPADMLPIILQLDPVAARHHRAALTPQALADVLADALPQALAQFEAGIAQSVMVACGDMTALQAHQVLTLQIATLERFLDVQDAAND</sequence>
<dbReference type="Proteomes" id="UP000190018">
    <property type="component" value="Unassembled WGS sequence"/>
</dbReference>
<name>A0ABX3LT92_9XANT</name>
<comment type="caution">
    <text evidence="1">The sequence shown here is derived from an EMBL/GenBank/DDBJ whole genome shotgun (WGS) entry which is preliminary data.</text>
</comment>